<keyword evidence="3 6" id="KW-1133">Transmembrane helix</keyword>
<reference evidence="8" key="1">
    <citation type="submission" date="2023-10" db="EMBL/GenBank/DDBJ databases">
        <authorList>
            <person name="Chen Y."/>
            <person name="Shah S."/>
            <person name="Dougan E. K."/>
            <person name="Thang M."/>
            <person name="Chan C."/>
        </authorList>
    </citation>
    <scope>NUCLEOTIDE SEQUENCE [LARGE SCALE GENOMIC DNA]</scope>
</reference>
<feature type="compositionally biased region" description="Low complexity" evidence="5">
    <location>
        <begin position="11"/>
        <end position="26"/>
    </location>
</feature>
<keyword evidence="2 6" id="KW-0812">Transmembrane</keyword>
<feature type="transmembrane region" description="Helical" evidence="6">
    <location>
        <begin position="99"/>
        <end position="122"/>
    </location>
</feature>
<dbReference type="Pfam" id="PF00520">
    <property type="entry name" value="Ion_trans"/>
    <property type="match status" value="1"/>
</dbReference>
<evidence type="ECO:0000259" key="7">
    <source>
        <dbReference type="Pfam" id="PF00520"/>
    </source>
</evidence>
<feature type="transmembrane region" description="Helical" evidence="6">
    <location>
        <begin position="159"/>
        <end position="177"/>
    </location>
</feature>
<name>A0ABN9XWP1_9DINO</name>
<comment type="caution">
    <text evidence="8">The sequence shown here is derived from an EMBL/GenBank/DDBJ whole genome shotgun (WGS) entry which is preliminary data.</text>
</comment>
<evidence type="ECO:0000256" key="3">
    <source>
        <dbReference type="ARBA" id="ARBA00022989"/>
    </source>
</evidence>
<feature type="transmembrane region" description="Helical" evidence="6">
    <location>
        <begin position="189"/>
        <end position="211"/>
    </location>
</feature>
<keyword evidence="9" id="KW-1185">Reference proteome</keyword>
<dbReference type="Gene3D" id="1.10.287.70">
    <property type="match status" value="1"/>
</dbReference>
<dbReference type="Proteomes" id="UP001189429">
    <property type="component" value="Unassembled WGS sequence"/>
</dbReference>
<organism evidence="8 9">
    <name type="scientific">Prorocentrum cordatum</name>
    <dbReference type="NCBI Taxonomy" id="2364126"/>
    <lineage>
        <taxon>Eukaryota</taxon>
        <taxon>Sar</taxon>
        <taxon>Alveolata</taxon>
        <taxon>Dinophyceae</taxon>
        <taxon>Prorocentrales</taxon>
        <taxon>Prorocentraceae</taxon>
        <taxon>Prorocentrum</taxon>
    </lineage>
</organism>
<feature type="transmembrane region" description="Helical" evidence="6">
    <location>
        <begin position="134"/>
        <end position="153"/>
    </location>
</feature>
<dbReference type="PANTHER" id="PTHR10037">
    <property type="entry name" value="VOLTAGE-GATED CATION CHANNEL CALCIUM AND SODIUM"/>
    <property type="match status" value="1"/>
</dbReference>
<feature type="region of interest" description="Disordered" evidence="5">
    <location>
        <begin position="1"/>
        <end position="26"/>
    </location>
</feature>
<accession>A0ABN9XWP1</accession>
<evidence type="ECO:0000256" key="1">
    <source>
        <dbReference type="ARBA" id="ARBA00004141"/>
    </source>
</evidence>
<sequence>MPPRPDGGLGAAAAGPRAPGAPPAAVRGASARSGASEVNLFAWTRGQTGDLEQMSQARQKIAAFLRSRLFLFVLVTAVFGNVAVIVLDADASAAGRPSPFPPAVSLSFLVFYTIELLARVYVDRAQFLLSCWNILDTTIVITGMLEVLAIYGVSNMRALQMLAFLRIARTARVLALLPTRLVIVRGLRGCIVATVWGVVLITIVLLIFAVLSIQFAGSVNPAEDGYCSQIFESVFDAMVFFFRVSVLGDGWECVVPFIDQGWAWQLF</sequence>
<evidence type="ECO:0000313" key="8">
    <source>
        <dbReference type="EMBL" id="CAK0904548.1"/>
    </source>
</evidence>
<feature type="domain" description="Ion transport" evidence="7">
    <location>
        <begin position="68"/>
        <end position="259"/>
    </location>
</feature>
<evidence type="ECO:0000256" key="4">
    <source>
        <dbReference type="ARBA" id="ARBA00023136"/>
    </source>
</evidence>
<feature type="transmembrane region" description="Helical" evidence="6">
    <location>
        <begin position="69"/>
        <end position="87"/>
    </location>
</feature>
<evidence type="ECO:0000256" key="2">
    <source>
        <dbReference type="ARBA" id="ARBA00022692"/>
    </source>
</evidence>
<dbReference type="InterPro" id="IPR005821">
    <property type="entry name" value="Ion_trans_dom"/>
</dbReference>
<dbReference type="PANTHER" id="PTHR10037:SF62">
    <property type="entry name" value="SODIUM CHANNEL PROTEIN 60E"/>
    <property type="match status" value="1"/>
</dbReference>
<evidence type="ECO:0000313" key="9">
    <source>
        <dbReference type="Proteomes" id="UP001189429"/>
    </source>
</evidence>
<dbReference type="SUPFAM" id="SSF81324">
    <property type="entry name" value="Voltage-gated potassium channels"/>
    <property type="match status" value="1"/>
</dbReference>
<evidence type="ECO:0000256" key="5">
    <source>
        <dbReference type="SAM" id="MobiDB-lite"/>
    </source>
</evidence>
<comment type="subcellular location">
    <subcellularLocation>
        <location evidence="1">Membrane</location>
        <topology evidence="1">Multi-pass membrane protein</topology>
    </subcellularLocation>
</comment>
<keyword evidence="4 6" id="KW-0472">Membrane</keyword>
<dbReference type="InterPro" id="IPR043203">
    <property type="entry name" value="VGCC_Ca_Na"/>
</dbReference>
<gene>
    <name evidence="8" type="ORF">PCOR1329_LOCUS80522</name>
</gene>
<evidence type="ECO:0000256" key="6">
    <source>
        <dbReference type="SAM" id="Phobius"/>
    </source>
</evidence>
<dbReference type="EMBL" id="CAUYUJ010021413">
    <property type="protein sequence ID" value="CAK0904548.1"/>
    <property type="molecule type" value="Genomic_DNA"/>
</dbReference>
<dbReference type="Gene3D" id="1.20.120.350">
    <property type="entry name" value="Voltage-gated potassium channels. Chain C"/>
    <property type="match status" value="1"/>
</dbReference>
<proteinExistence type="predicted"/>
<dbReference type="InterPro" id="IPR027359">
    <property type="entry name" value="Volt_channel_dom_sf"/>
</dbReference>
<protein>
    <recommendedName>
        <fullName evidence="7">Ion transport domain-containing protein</fullName>
    </recommendedName>
</protein>